<keyword evidence="2" id="KW-1185">Reference proteome</keyword>
<comment type="caution">
    <text evidence="1">The sequence shown here is derived from an EMBL/GenBank/DDBJ whole genome shotgun (WGS) entry which is preliminary data.</text>
</comment>
<dbReference type="RefSeq" id="WP_250825745.1">
    <property type="nucleotide sequence ID" value="NZ_JAMOIL010000001.1"/>
</dbReference>
<dbReference type="Proteomes" id="UP001139485">
    <property type="component" value="Unassembled WGS sequence"/>
</dbReference>
<protein>
    <submittedName>
        <fullName evidence="1">Uncharacterized protein</fullName>
    </submittedName>
</protein>
<dbReference type="AlphaFoldDB" id="A0A9X2IEM8"/>
<evidence type="ECO:0000313" key="2">
    <source>
        <dbReference type="Proteomes" id="UP001139485"/>
    </source>
</evidence>
<sequence>MTALGTRLLTITVDGEDYTAQASNVRITGAPADSDFVSFEDAANGGKREYKLAFTAVQDPATGSLWDLLWSQAGSTVPVVVKPAGGTTASEATPHFTGNVVITEPDGDLLGGEANASTSARFTFDAEWTYAAKPVRVTA</sequence>
<evidence type="ECO:0000313" key="1">
    <source>
        <dbReference type="EMBL" id="MCM0618775.1"/>
    </source>
</evidence>
<dbReference type="EMBL" id="JAMOIL010000001">
    <property type="protein sequence ID" value="MCM0618775.1"/>
    <property type="molecule type" value="Genomic_DNA"/>
</dbReference>
<organism evidence="1 2">
    <name type="scientific">Nocardioides bruguierae</name>
    <dbReference type="NCBI Taxonomy" id="2945102"/>
    <lineage>
        <taxon>Bacteria</taxon>
        <taxon>Bacillati</taxon>
        <taxon>Actinomycetota</taxon>
        <taxon>Actinomycetes</taxon>
        <taxon>Propionibacteriales</taxon>
        <taxon>Nocardioidaceae</taxon>
        <taxon>Nocardioides</taxon>
    </lineage>
</organism>
<accession>A0A9X2IEM8</accession>
<gene>
    <name evidence="1" type="ORF">M8330_00535</name>
</gene>
<name>A0A9X2IEM8_9ACTN</name>
<proteinExistence type="predicted"/>
<reference evidence="1" key="1">
    <citation type="submission" date="2022-05" db="EMBL/GenBank/DDBJ databases">
        <authorList>
            <person name="Tuo L."/>
        </authorList>
    </citation>
    <scope>NUCLEOTIDE SEQUENCE</scope>
    <source>
        <strain evidence="1">BSK12Z-4</strain>
    </source>
</reference>